<dbReference type="EMBL" id="BMPP01000010">
    <property type="protein sequence ID" value="GGK30154.1"/>
    <property type="molecule type" value="Genomic_DNA"/>
</dbReference>
<dbReference type="Proteomes" id="UP000647587">
    <property type="component" value="Unassembled WGS sequence"/>
</dbReference>
<evidence type="ECO:0000259" key="1">
    <source>
        <dbReference type="SMART" id="SM01043"/>
    </source>
</evidence>
<reference evidence="3" key="1">
    <citation type="journal article" date="2019" name="Int. J. Syst. Evol. Microbiol.">
        <title>The Global Catalogue of Microorganisms (GCM) 10K type strain sequencing project: providing services to taxonomists for standard genome sequencing and annotation.</title>
        <authorList>
            <consortium name="The Broad Institute Genomics Platform"/>
            <consortium name="The Broad Institute Genome Sequencing Center for Infectious Disease"/>
            <person name="Wu L."/>
            <person name="Ma J."/>
        </authorList>
    </citation>
    <scope>NUCLEOTIDE SEQUENCE [LARGE SCALE GENOMIC DNA]</scope>
    <source>
        <strain evidence="3">JCM 30331</strain>
    </source>
</reference>
<dbReference type="SMART" id="SM01043">
    <property type="entry name" value="BTAD"/>
    <property type="match status" value="1"/>
</dbReference>
<name>A0ABQ2EZR8_9DEIO</name>
<dbReference type="InterPro" id="IPR051677">
    <property type="entry name" value="AfsR-DnrI-RedD_regulator"/>
</dbReference>
<dbReference type="InterPro" id="IPR011990">
    <property type="entry name" value="TPR-like_helical_dom_sf"/>
</dbReference>
<evidence type="ECO:0000313" key="2">
    <source>
        <dbReference type="EMBL" id="GGK30154.1"/>
    </source>
</evidence>
<dbReference type="Pfam" id="PF13191">
    <property type="entry name" value="AAA_16"/>
    <property type="match status" value="1"/>
</dbReference>
<feature type="domain" description="Bacterial transcriptional activator" evidence="1">
    <location>
        <begin position="105"/>
        <end position="231"/>
    </location>
</feature>
<dbReference type="SUPFAM" id="SSF48452">
    <property type="entry name" value="TPR-like"/>
    <property type="match status" value="1"/>
</dbReference>
<dbReference type="InterPro" id="IPR041664">
    <property type="entry name" value="AAA_16"/>
</dbReference>
<dbReference type="PANTHER" id="PTHR35807">
    <property type="entry name" value="TRANSCRIPTIONAL REGULATOR REDD-RELATED"/>
    <property type="match status" value="1"/>
</dbReference>
<keyword evidence="3" id="KW-1185">Reference proteome</keyword>
<comment type="caution">
    <text evidence="2">The sequence shown here is derived from an EMBL/GenBank/DDBJ whole genome shotgun (WGS) entry which is preliminary data.</text>
</comment>
<dbReference type="Gene3D" id="1.10.10.10">
    <property type="entry name" value="Winged helix-like DNA-binding domain superfamily/Winged helix DNA-binding domain"/>
    <property type="match status" value="1"/>
</dbReference>
<gene>
    <name evidence="2" type="ORF">GCM10008955_24890</name>
</gene>
<dbReference type="Pfam" id="PF03704">
    <property type="entry name" value="BTAD"/>
    <property type="match status" value="1"/>
</dbReference>
<protein>
    <recommendedName>
        <fullName evidence="1">Bacterial transcriptional activator domain-containing protein</fullName>
    </recommendedName>
</protein>
<dbReference type="InterPro" id="IPR005158">
    <property type="entry name" value="BTAD"/>
</dbReference>
<proteinExistence type="predicted"/>
<dbReference type="RefSeq" id="WP_189009063.1">
    <property type="nucleotide sequence ID" value="NZ_BMPP01000010.1"/>
</dbReference>
<dbReference type="InterPro" id="IPR036388">
    <property type="entry name" value="WH-like_DNA-bd_sf"/>
</dbReference>
<dbReference type="Gene3D" id="1.25.40.10">
    <property type="entry name" value="Tetratricopeptide repeat domain"/>
    <property type="match status" value="1"/>
</dbReference>
<accession>A0ABQ2EZR8</accession>
<organism evidence="2 3">
    <name type="scientific">Deinococcus malanensis</name>
    <dbReference type="NCBI Taxonomy" id="1706855"/>
    <lineage>
        <taxon>Bacteria</taxon>
        <taxon>Thermotogati</taxon>
        <taxon>Deinococcota</taxon>
        <taxon>Deinococci</taxon>
        <taxon>Deinococcales</taxon>
        <taxon>Deinococcaceae</taxon>
        <taxon>Deinococcus</taxon>
    </lineage>
</organism>
<sequence length="693" mass="76515">MIGTPFWRLTLFGKPQLVSPDGRVMRCEGKTLALLAYLALEGPTSRARLTGLLWPGTEETPARNNLVHLLRRTHKAYGEELVQGQEMLTLSQAVHCNNSWITGKPDTAVQVSQVSMNTLLDGVDYDDLPDLADWLLAERERFEASRLQAFQRQIQHLEETGEIVEATLLAERLVETDPLSEDGWRRLMRLRYQAGDRPAALKAYRRCKDILRRDLGVEPSAASRDLARAIDLGTVDVAPTRRRLPLAVLRPPRLIARDDAWALMEEAWAAGRQIFITGDPGSGKTRLAQDFLRGKGTWLYLPGRPGDQDVPFASAARNARARLAAAPHVTLPGWVRRELSRLLPELHGDQDLPPLTAESDRHTFFLAHLEMTRLTAPGFAATLNDDVQYYDPATTELGAFMFSHALSQEGQGNFPRFISVYRRGELRPAQQATVERMVNAGLAVRIELTPLDREAIGTLLSDLQLPPPRSGEHMPKEILVERLYHATGGNPQFVLETMRHIVETSEAGLLSKPSGLARGFEELLRGRLTRLSENALHTARAAAVLQVDFTPEQIAEVLGTTLLDTAGAWDELDAAQIVAGDSFSHDLIAEAVLSGTPEPVRKVLHRAAARTLAGHGAPPTRIARHWQEGGDVRQAAPWLLAAARLAGTQGRPTEAADFYAQAAHAFETTGQGEQAQVAWEEHAQLAHPEQPPR</sequence>
<evidence type="ECO:0000313" key="3">
    <source>
        <dbReference type="Proteomes" id="UP000647587"/>
    </source>
</evidence>